<gene>
    <name evidence="2" type="ORF">STRTUCAR8_01035</name>
</gene>
<sequence>MSAGRDDGDLPGEGDVRGVGMIDRDVLGLPRGGESEVRRDTGRGDGEASALGAVAAGTSRPTVAGSRPATSPPSAPTVSDRLTPEQTRAFTEVCELIRAGFSGPDRPDLPADLATDRSRPHRRTTVRRTRGPESRRFPAPPGQSGPPTPESHCEQTWRIRAP</sequence>
<feature type="compositionally biased region" description="Basic and acidic residues" evidence="1">
    <location>
        <begin position="151"/>
        <end position="162"/>
    </location>
</feature>
<evidence type="ECO:0000313" key="2">
    <source>
        <dbReference type="EMBL" id="ELP66525.1"/>
    </source>
</evidence>
<dbReference type="Proteomes" id="UP000010931">
    <property type="component" value="Unassembled WGS sequence"/>
</dbReference>
<feature type="compositionally biased region" description="Pro residues" evidence="1">
    <location>
        <begin position="138"/>
        <end position="149"/>
    </location>
</feature>
<comment type="caution">
    <text evidence="2">The sequence shown here is derived from an EMBL/GenBank/DDBJ whole genome shotgun (WGS) entry which is preliminary data.</text>
</comment>
<reference evidence="2 3" key="1">
    <citation type="journal article" date="2011" name="Plasmid">
        <title>Streptomyces turgidiscabies Car8 contains a modular pathogenicity island that shares virulence genes with other actinobacterial plant pathogens.</title>
        <authorList>
            <person name="Huguet-Tapia J.C."/>
            <person name="Badger J.H."/>
            <person name="Loria R."/>
            <person name="Pettis G.S."/>
        </authorList>
    </citation>
    <scope>NUCLEOTIDE SEQUENCE [LARGE SCALE GENOMIC DNA]</scope>
    <source>
        <strain evidence="2 3">Car8</strain>
    </source>
</reference>
<feature type="region of interest" description="Disordered" evidence="1">
    <location>
        <begin position="1"/>
        <end position="84"/>
    </location>
</feature>
<name>L7F780_STRT8</name>
<feature type="compositionally biased region" description="Basic and acidic residues" evidence="1">
    <location>
        <begin position="105"/>
        <end position="118"/>
    </location>
</feature>
<proteinExistence type="predicted"/>
<dbReference type="EMBL" id="AEJB01000343">
    <property type="protein sequence ID" value="ELP66525.1"/>
    <property type="molecule type" value="Genomic_DNA"/>
</dbReference>
<dbReference type="AlphaFoldDB" id="L7F780"/>
<protein>
    <submittedName>
        <fullName evidence="2">Uncharacterized protein</fullName>
    </submittedName>
</protein>
<evidence type="ECO:0000313" key="3">
    <source>
        <dbReference type="Proteomes" id="UP000010931"/>
    </source>
</evidence>
<keyword evidence="3" id="KW-1185">Reference proteome</keyword>
<feature type="compositionally biased region" description="Basic and acidic residues" evidence="1">
    <location>
        <begin position="33"/>
        <end position="46"/>
    </location>
</feature>
<organism evidence="2 3">
    <name type="scientific">Streptomyces turgidiscabies (strain Car8)</name>
    <dbReference type="NCBI Taxonomy" id="698760"/>
    <lineage>
        <taxon>Bacteria</taxon>
        <taxon>Bacillati</taxon>
        <taxon>Actinomycetota</taxon>
        <taxon>Actinomycetes</taxon>
        <taxon>Kitasatosporales</taxon>
        <taxon>Streptomycetaceae</taxon>
        <taxon>Streptomyces</taxon>
    </lineage>
</organism>
<evidence type="ECO:0000256" key="1">
    <source>
        <dbReference type="SAM" id="MobiDB-lite"/>
    </source>
</evidence>
<accession>L7F780</accession>
<feature type="region of interest" description="Disordered" evidence="1">
    <location>
        <begin position="100"/>
        <end position="162"/>
    </location>
</feature>
<feature type="compositionally biased region" description="Basic residues" evidence="1">
    <location>
        <begin position="119"/>
        <end position="129"/>
    </location>
</feature>